<reference evidence="2" key="1">
    <citation type="submission" date="2018-11" db="EMBL/GenBank/DDBJ databases">
        <authorList>
            <consortium name="Pathogen Informatics"/>
        </authorList>
    </citation>
    <scope>NUCLEOTIDE SEQUENCE</scope>
</reference>
<feature type="region of interest" description="Disordered" evidence="1">
    <location>
        <begin position="285"/>
        <end position="306"/>
    </location>
</feature>
<dbReference type="Proteomes" id="UP000784294">
    <property type="component" value="Unassembled WGS sequence"/>
</dbReference>
<dbReference type="AlphaFoldDB" id="A0A448XT39"/>
<accession>A0A448XT39</accession>
<feature type="non-terminal residue" evidence="2">
    <location>
        <position position="306"/>
    </location>
</feature>
<sequence length="306" mass="32244">MNILSIVLCMPYAKCTMPPESVKTPPRKTGRLPTSSSPEGATDSDSASGLTQCLLQDKSNRVATVTEKQTRFSQTPSSRGPSSPATNRPTSVADVSGFSPVPLIASDRDTKQTVRLLANGCLAGKLDPATGNVVGGGASEVGGVGPRQRQRQRRLLETSAPSPSDATAVSVPESSCHALDPLEASSTPMTTRLQNLVPSYLEATQCPHRRAQSLPPAETSAGHCDCPVCPSLANHGRSVVAAKPEGRTIVTPGRCAVCQYTRQQRQTWQQTPACDAAFVGPWSGGQPKEAVTTGDSARRRQMSLRA</sequence>
<gene>
    <name evidence="2" type="ORF">PXEA_LOCUS37742</name>
</gene>
<feature type="compositionally biased region" description="Polar residues" evidence="1">
    <location>
        <begin position="61"/>
        <end position="90"/>
    </location>
</feature>
<feature type="compositionally biased region" description="Polar residues" evidence="1">
    <location>
        <begin position="32"/>
        <end position="54"/>
    </location>
</feature>
<proteinExistence type="predicted"/>
<keyword evidence="3" id="KW-1185">Reference proteome</keyword>
<dbReference type="EMBL" id="CAAALY010293992">
    <property type="protein sequence ID" value="VEL44302.1"/>
    <property type="molecule type" value="Genomic_DNA"/>
</dbReference>
<evidence type="ECO:0000256" key="1">
    <source>
        <dbReference type="SAM" id="MobiDB-lite"/>
    </source>
</evidence>
<comment type="caution">
    <text evidence="2">The sequence shown here is derived from an EMBL/GenBank/DDBJ whole genome shotgun (WGS) entry which is preliminary data.</text>
</comment>
<name>A0A448XT39_9PLAT</name>
<evidence type="ECO:0000313" key="2">
    <source>
        <dbReference type="EMBL" id="VEL44302.1"/>
    </source>
</evidence>
<protein>
    <submittedName>
        <fullName evidence="2">Uncharacterized protein</fullName>
    </submittedName>
</protein>
<feature type="region of interest" description="Disordered" evidence="1">
    <location>
        <begin position="17"/>
        <end position="97"/>
    </location>
</feature>
<feature type="compositionally biased region" description="Gly residues" evidence="1">
    <location>
        <begin position="134"/>
        <end position="145"/>
    </location>
</feature>
<organism evidence="2 3">
    <name type="scientific">Protopolystoma xenopodis</name>
    <dbReference type="NCBI Taxonomy" id="117903"/>
    <lineage>
        <taxon>Eukaryota</taxon>
        <taxon>Metazoa</taxon>
        <taxon>Spiralia</taxon>
        <taxon>Lophotrochozoa</taxon>
        <taxon>Platyhelminthes</taxon>
        <taxon>Monogenea</taxon>
        <taxon>Polyopisthocotylea</taxon>
        <taxon>Polystomatidea</taxon>
        <taxon>Polystomatidae</taxon>
        <taxon>Protopolystoma</taxon>
    </lineage>
</organism>
<evidence type="ECO:0000313" key="3">
    <source>
        <dbReference type="Proteomes" id="UP000784294"/>
    </source>
</evidence>
<feature type="region of interest" description="Disordered" evidence="1">
    <location>
        <begin position="134"/>
        <end position="170"/>
    </location>
</feature>